<evidence type="ECO:0000313" key="1">
    <source>
        <dbReference type="EMBL" id="WAJ28998.1"/>
    </source>
</evidence>
<name>A0ACD4NQH8_9HYPH</name>
<gene>
    <name evidence="1" type="ORF">OXU80_01740</name>
</gene>
<dbReference type="EMBL" id="CP113520">
    <property type="protein sequence ID" value="WAJ28998.1"/>
    <property type="molecule type" value="Genomic_DNA"/>
</dbReference>
<proteinExistence type="predicted"/>
<sequence length="270" mass="29785">MSLDPLKRLLGLRPTPDPPGRGARPRARRPAPVPDFPPTVELPGLGAVPLAVSRNPRARRMILRLAKDGAGIRVTAPPSASPRMVTAFVVRHEAWIAERMTRAAPALAIRPGVVIPFRGTPLRLEHTPGLRGHRFEAGEGSAALLVGGEPEHFARRVRDVLKREARADLEAAVARHAPGTGMKPAAMSLKDTVSRWGSCTVDRRLAFSWRIVMAPPEVLDYLAAHEVAHFRHMDHGADFWALCRRLCPETPAARDWLKTRGHELHAIRFE</sequence>
<organism evidence="1 2">
    <name type="scientific">Antarcticirhabdus aurantiaca</name>
    <dbReference type="NCBI Taxonomy" id="2606717"/>
    <lineage>
        <taxon>Bacteria</taxon>
        <taxon>Pseudomonadati</taxon>
        <taxon>Pseudomonadota</taxon>
        <taxon>Alphaproteobacteria</taxon>
        <taxon>Hyphomicrobiales</taxon>
        <taxon>Aurantimonadaceae</taxon>
        <taxon>Antarcticirhabdus</taxon>
    </lineage>
</organism>
<protein>
    <submittedName>
        <fullName evidence="1">M48 family metallopeptidase</fullName>
    </submittedName>
</protein>
<evidence type="ECO:0000313" key="2">
    <source>
        <dbReference type="Proteomes" id="UP001163223"/>
    </source>
</evidence>
<reference evidence="1" key="1">
    <citation type="submission" date="2022-11" db="EMBL/GenBank/DDBJ databases">
        <title>beta-Carotene-producing bacterium, Jeongeuplla avenae sp. nov., alleviates the salt stress of Arabidopsis seedlings.</title>
        <authorList>
            <person name="Jiang L."/>
            <person name="Lee J."/>
        </authorList>
    </citation>
    <scope>NUCLEOTIDE SEQUENCE</scope>
    <source>
        <strain evidence="1">DY_R2A_6</strain>
    </source>
</reference>
<accession>A0ACD4NQH8</accession>
<keyword evidence="2" id="KW-1185">Reference proteome</keyword>
<dbReference type="Proteomes" id="UP001163223">
    <property type="component" value="Chromosome"/>
</dbReference>